<evidence type="ECO:0000256" key="6">
    <source>
        <dbReference type="ARBA" id="ARBA00022670"/>
    </source>
</evidence>
<protein>
    <submittedName>
        <fullName evidence="20">Penicillin-binding protein, 1A family</fullName>
    </submittedName>
</protein>
<evidence type="ECO:0000256" key="1">
    <source>
        <dbReference type="ARBA" id="ARBA00004236"/>
    </source>
</evidence>
<dbReference type="FunFam" id="1.10.3810.10:FF:000001">
    <property type="entry name" value="Penicillin-binding protein 1A"/>
    <property type="match status" value="1"/>
</dbReference>
<name>A0A0G0B6Y7_9BACT</name>
<evidence type="ECO:0000313" key="20">
    <source>
        <dbReference type="EMBL" id="KKP59506.1"/>
    </source>
</evidence>
<dbReference type="GO" id="GO:0008360">
    <property type="term" value="P:regulation of cell shape"/>
    <property type="evidence" value="ECO:0007669"/>
    <property type="project" value="UniProtKB-KW"/>
</dbReference>
<evidence type="ECO:0000256" key="17">
    <source>
        <dbReference type="SAM" id="Phobius"/>
    </source>
</evidence>
<feature type="domain" description="Penicillin-binding protein transpeptidase" evidence="18">
    <location>
        <begin position="350"/>
        <end position="628"/>
    </location>
</feature>
<dbReference type="EMBL" id="LBPO01000001">
    <property type="protein sequence ID" value="KKP59506.1"/>
    <property type="molecule type" value="Genomic_DNA"/>
</dbReference>
<dbReference type="InterPro" id="IPR036950">
    <property type="entry name" value="PBP_transglycosylase"/>
</dbReference>
<keyword evidence="5" id="KW-0121">Carboxypeptidase</keyword>
<gene>
    <name evidence="20" type="ORF">UR53_C0001G0006</name>
</gene>
<accession>A0A0G0B6Y7</accession>
<evidence type="ECO:0000256" key="12">
    <source>
        <dbReference type="ARBA" id="ARBA00023136"/>
    </source>
</evidence>
<evidence type="ECO:0000256" key="13">
    <source>
        <dbReference type="ARBA" id="ARBA00023268"/>
    </source>
</evidence>
<comment type="subcellular location">
    <subcellularLocation>
        <location evidence="1">Cell membrane</location>
    </subcellularLocation>
</comment>
<keyword evidence="11" id="KW-0573">Peptidoglycan synthesis</keyword>
<dbReference type="GO" id="GO:0009252">
    <property type="term" value="P:peptidoglycan biosynthetic process"/>
    <property type="evidence" value="ECO:0007669"/>
    <property type="project" value="UniProtKB-KW"/>
</dbReference>
<dbReference type="SUPFAM" id="SSF53955">
    <property type="entry name" value="Lysozyme-like"/>
    <property type="match status" value="1"/>
</dbReference>
<dbReference type="Pfam" id="PF00905">
    <property type="entry name" value="Transpeptidase"/>
    <property type="match status" value="1"/>
</dbReference>
<keyword evidence="7" id="KW-0328">Glycosyltransferase</keyword>
<comment type="catalytic activity">
    <reaction evidence="16">
        <text>[GlcNAc-(1-&gt;4)-Mur2Ac(oyl-L-Ala-gamma-D-Glu-L-Lys-D-Ala-D-Ala)](n)-di-trans,octa-cis-undecaprenyl diphosphate + beta-D-GlcNAc-(1-&gt;4)-Mur2Ac(oyl-L-Ala-gamma-D-Glu-L-Lys-D-Ala-D-Ala)-di-trans,octa-cis-undecaprenyl diphosphate = [GlcNAc-(1-&gt;4)-Mur2Ac(oyl-L-Ala-gamma-D-Glu-L-Lys-D-Ala-D-Ala)](n+1)-di-trans,octa-cis-undecaprenyl diphosphate + di-trans,octa-cis-undecaprenyl diphosphate + H(+)</text>
        <dbReference type="Rhea" id="RHEA:23708"/>
        <dbReference type="Rhea" id="RHEA-COMP:9602"/>
        <dbReference type="Rhea" id="RHEA-COMP:9603"/>
        <dbReference type="ChEBI" id="CHEBI:15378"/>
        <dbReference type="ChEBI" id="CHEBI:58405"/>
        <dbReference type="ChEBI" id="CHEBI:60033"/>
        <dbReference type="ChEBI" id="CHEBI:78435"/>
        <dbReference type="EC" id="2.4.99.28"/>
    </reaction>
</comment>
<evidence type="ECO:0000313" key="21">
    <source>
        <dbReference type="Proteomes" id="UP000034927"/>
    </source>
</evidence>
<dbReference type="Pfam" id="PF00912">
    <property type="entry name" value="Transgly"/>
    <property type="match status" value="1"/>
</dbReference>
<comment type="catalytic activity">
    <reaction evidence="15">
        <text>Preferential cleavage: (Ac)2-L-Lys-D-Ala-|-D-Ala. Also transpeptidation of peptidyl-alanyl moieties that are N-acyl substituents of D-alanine.</text>
        <dbReference type="EC" id="3.4.16.4"/>
    </reaction>
</comment>
<reference evidence="20 21" key="1">
    <citation type="journal article" date="2015" name="Nature">
        <title>rRNA introns, odd ribosomes, and small enigmatic genomes across a large radiation of phyla.</title>
        <authorList>
            <person name="Brown C.T."/>
            <person name="Hug L.A."/>
            <person name="Thomas B.C."/>
            <person name="Sharon I."/>
            <person name="Castelle C.J."/>
            <person name="Singh A."/>
            <person name="Wilkins M.J."/>
            <person name="Williams K.H."/>
            <person name="Banfield J.F."/>
        </authorList>
    </citation>
    <scope>NUCLEOTIDE SEQUENCE [LARGE SCALE GENOMIC DNA]</scope>
</reference>
<keyword evidence="6" id="KW-0645">Protease</keyword>
<dbReference type="GO" id="GO:0009002">
    <property type="term" value="F:serine-type D-Ala-D-Ala carboxypeptidase activity"/>
    <property type="evidence" value="ECO:0007669"/>
    <property type="project" value="UniProtKB-EC"/>
</dbReference>
<dbReference type="AlphaFoldDB" id="A0A0G0B6Y7"/>
<evidence type="ECO:0000256" key="8">
    <source>
        <dbReference type="ARBA" id="ARBA00022679"/>
    </source>
</evidence>
<evidence type="ECO:0000256" key="7">
    <source>
        <dbReference type="ARBA" id="ARBA00022676"/>
    </source>
</evidence>
<dbReference type="GO" id="GO:0005886">
    <property type="term" value="C:plasma membrane"/>
    <property type="evidence" value="ECO:0007669"/>
    <property type="project" value="UniProtKB-SubCell"/>
</dbReference>
<keyword evidence="12 17" id="KW-0472">Membrane</keyword>
<dbReference type="InterPro" id="IPR013783">
    <property type="entry name" value="Ig-like_fold"/>
</dbReference>
<dbReference type="InterPro" id="IPR012338">
    <property type="entry name" value="Beta-lactam/transpept-like"/>
</dbReference>
<dbReference type="PANTHER" id="PTHR32282">
    <property type="entry name" value="BINDING PROTEIN TRANSPEPTIDASE, PUTATIVE-RELATED"/>
    <property type="match status" value="1"/>
</dbReference>
<evidence type="ECO:0000256" key="15">
    <source>
        <dbReference type="ARBA" id="ARBA00034000"/>
    </source>
</evidence>
<dbReference type="Gene3D" id="3.40.710.10">
    <property type="entry name" value="DD-peptidase/beta-lactamase superfamily"/>
    <property type="match status" value="1"/>
</dbReference>
<dbReference type="PATRIC" id="fig|1619045.3.peg.7"/>
<organism evidence="20 21">
    <name type="scientific">Candidatus Magasanikbacteria bacterium GW2011_GWC2_34_16</name>
    <dbReference type="NCBI Taxonomy" id="1619045"/>
    <lineage>
        <taxon>Bacteria</taxon>
        <taxon>Candidatus Magasanikiibacteriota</taxon>
    </lineage>
</organism>
<comment type="similarity">
    <text evidence="3">In the N-terminal section; belongs to the glycosyltransferase 51 family.</text>
</comment>
<evidence type="ECO:0000256" key="9">
    <source>
        <dbReference type="ARBA" id="ARBA00022801"/>
    </source>
</evidence>
<dbReference type="Pfam" id="PF17957">
    <property type="entry name" value="Big_7"/>
    <property type="match status" value="1"/>
</dbReference>
<comment type="caution">
    <text evidence="20">The sequence shown here is derived from an EMBL/GenBank/DDBJ whole genome shotgun (WGS) entry which is preliminary data.</text>
</comment>
<evidence type="ECO:0000256" key="10">
    <source>
        <dbReference type="ARBA" id="ARBA00022960"/>
    </source>
</evidence>
<keyword evidence="10" id="KW-0133">Cell shape</keyword>
<feature type="transmembrane region" description="Helical" evidence="17">
    <location>
        <begin position="37"/>
        <end position="59"/>
    </location>
</feature>
<evidence type="ECO:0000256" key="11">
    <source>
        <dbReference type="ARBA" id="ARBA00022984"/>
    </source>
</evidence>
<dbReference type="Gene3D" id="1.10.3810.10">
    <property type="entry name" value="Biosynthetic peptidoglycan transglycosylase-like"/>
    <property type="match status" value="1"/>
</dbReference>
<evidence type="ECO:0000256" key="16">
    <source>
        <dbReference type="ARBA" id="ARBA00049902"/>
    </source>
</evidence>
<keyword evidence="8" id="KW-0808">Transferase</keyword>
<dbReference type="PANTHER" id="PTHR32282:SF11">
    <property type="entry name" value="PENICILLIN-BINDING PROTEIN 1B"/>
    <property type="match status" value="1"/>
</dbReference>
<evidence type="ECO:0000256" key="2">
    <source>
        <dbReference type="ARBA" id="ARBA00007090"/>
    </source>
</evidence>
<dbReference type="InterPro" id="IPR050396">
    <property type="entry name" value="Glycosyltr_51/Transpeptidase"/>
</dbReference>
<feature type="domain" description="Glycosyl transferase family 51" evidence="19">
    <location>
        <begin position="88"/>
        <end position="260"/>
    </location>
</feature>
<evidence type="ECO:0000259" key="18">
    <source>
        <dbReference type="Pfam" id="PF00905"/>
    </source>
</evidence>
<evidence type="ECO:0000256" key="14">
    <source>
        <dbReference type="ARBA" id="ARBA00023316"/>
    </source>
</evidence>
<keyword evidence="9" id="KW-0378">Hydrolase</keyword>
<dbReference type="Proteomes" id="UP000034927">
    <property type="component" value="Unassembled WGS sequence"/>
</dbReference>
<dbReference type="GO" id="GO:0006508">
    <property type="term" value="P:proteolysis"/>
    <property type="evidence" value="ECO:0007669"/>
    <property type="project" value="UniProtKB-KW"/>
</dbReference>
<proteinExistence type="inferred from homology"/>
<dbReference type="InterPro" id="IPR023346">
    <property type="entry name" value="Lysozyme-like_dom_sf"/>
</dbReference>
<keyword evidence="17" id="KW-0812">Transmembrane</keyword>
<dbReference type="InterPro" id="IPR001264">
    <property type="entry name" value="Glyco_trans_51"/>
</dbReference>
<sequence>MPIPFFKKPHRIYGEIKPANRPRFSLNLNHPDWWKQLLHFSLAGLAFCLVAGTILVAWISRDLPDPNKLTERQIAQSTKIYDRTGTHLLYEISGDQKRTLVNLDEMSPWITKAVIAVEDKYFYEHGGIRVVSIIRAGFNNLIGRKAGSGGASTLTQQFIKKTMVGEDRTLWRKIKEAILALRLEKKYSKDDILKMYLNEVPFGSTNYGVESASQSYFHKPSKDLDLAEAATLAAIIQAPTRYLNNPDSLRTRRDLVLRLMFDQGLITEAQKTEAQNSAMRIYRHNSVMTAPHFVMYVQQQLVDQFGENTVDTGGLKVITTLDYDKQIAAEKIVKEKGDKLAKDFNANNAALVAIDPKTAQILALVGSRDYFNDDINGQFDVATLGSRQPGSSLKPFIYTAAFEKGYTPETVIYDTITNFEQRDGGSYQPQNYDQKEHGLVTIRTALQGSLNIPAVKTLYLVGIKNAIDFAKRFGYTTLTEDAGLSLVLGGSGVNLLEHTNAYATLANGGVFRPTASILNVANEKGDKLYEWEEPVTQEAVKPEIAALITNVLTDDKARAYIFGLNSYLTLPDRPVATKTGTTNDYKDAWTMGYVPSLAVGVWVGNTKPSPMKGGGTSLAGSIWNQFMKTVLVSTTPEAFPEPPPNTATKPVLRGADGGIKLFVNRVTGKIAASTTPEYLQAERTYLPPHDILQYVRLDDPTGPAPENPADDPQYAGWESGLQAWLEKSRLAGKELYVEEPPTEIDTPQSLELMPQVNILEPLSGSPIDNRNLNIQVQASAPRGVTQVTFLMDGNNIGTVKSLPFGLAYYAKNLSKGEHTLKAIAEDDLGNAGYAESKFILTAEMDPPDFSWMDGDVTSATKDDYPRPFQITPFRWEDAKDLKVYLTNQTGKKLIYTFLSKDDKTLGGRLSFSWQHYPGAGSYTLTGVLTDKTGKVIERSLIVAVE</sequence>
<comment type="similarity">
    <text evidence="2">In the C-terminal section; belongs to the transpeptidase family.</text>
</comment>
<dbReference type="SUPFAM" id="SSF56601">
    <property type="entry name" value="beta-lactamase/transpeptidase-like"/>
    <property type="match status" value="1"/>
</dbReference>
<dbReference type="GO" id="GO:0071555">
    <property type="term" value="P:cell wall organization"/>
    <property type="evidence" value="ECO:0007669"/>
    <property type="project" value="UniProtKB-KW"/>
</dbReference>
<dbReference type="GO" id="GO:0008955">
    <property type="term" value="F:peptidoglycan glycosyltransferase activity"/>
    <property type="evidence" value="ECO:0007669"/>
    <property type="project" value="UniProtKB-EC"/>
</dbReference>
<dbReference type="NCBIfam" id="TIGR02074">
    <property type="entry name" value="PBP_1a_fam"/>
    <property type="match status" value="1"/>
</dbReference>
<evidence type="ECO:0000259" key="19">
    <source>
        <dbReference type="Pfam" id="PF00912"/>
    </source>
</evidence>
<evidence type="ECO:0000256" key="3">
    <source>
        <dbReference type="ARBA" id="ARBA00007739"/>
    </source>
</evidence>
<dbReference type="GO" id="GO:0030288">
    <property type="term" value="C:outer membrane-bounded periplasmic space"/>
    <property type="evidence" value="ECO:0007669"/>
    <property type="project" value="TreeGrafter"/>
</dbReference>
<keyword evidence="13" id="KW-0511">Multifunctional enzyme</keyword>
<keyword evidence="4" id="KW-1003">Cell membrane</keyword>
<dbReference type="Gene3D" id="2.60.40.10">
    <property type="entry name" value="Immunoglobulins"/>
    <property type="match status" value="1"/>
</dbReference>
<dbReference type="GO" id="GO:0008658">
    <property type="term" value="F:penicillin binding"/>
    <property type="evidence" value="ECO:0007669"/>
    <property type="project" value="InterPro"/>
</dbReference>
<keyword evidence="14" id="KW-0961">Cell wall biogenesis/degradation</keyword>
<dbReference type="InterPro" id="IPR001460">
    <property type="entry name" value="PCN-bd_Tpept"/>
</dbReference>
<evidence type="ECO:0000256" key="5">
    <source>
        <dbReference type="ARBA" id="ARBA00022645"/>
    </source>
</evidence>
<evidence type="ECO:0000256" key="4">
    <source>
        <dbReference type="ARBA" id="ARBA00022475"/>
    </source>
</evidence>
<keyword evidence="17" id="KW-1133">Transmembrane helix</keyword>